<protein>
    <submittedName>
        <fullName evidence="2">Cyclase</fullName>
    </submittedName>
</protein>
<proteinExistence type="predicted"/>
<dbReference type="InterPro" id="IPR023393">
    <property type="entry name" value="START-like_dom_sf"/>
</dbReference>
<evidence type="ECO:0000313" key="2">
    <source>
        <dbReference type="EMBL" id="NEL54585.1"/>
    </source>
</evidence>
<evidence type="ECO:0000259" key="1">
    <source>
        <dbReference type="Pfam" id="PF03364"/>
    </source>
</evidence>
<reference evidence="2 3" key="1">
    <citation type="submission" date="2020-02" db="EMBL/GenBank/DDBJ databases">
        <title>The whole genome sequence of CPCC 205119.</title>
        <authorList>
            <person name="Jiang Z."/>
        </authorList>
    </citation>
    <scope>NUCLEOTIDE SEQUENCE [LARGE SCALE GENOMIC DNA]</scope>
    <source>
        <strain evidence="2 3">CPCC 205119</strain>
    </source>
</reference>
<dbReference type="Pfam" id="PF10604">
    <property type="entry name" value="Polyketide_cyc2"/>
    <property type="match status" value="1"/>
</dbReference>
<dbReference type="AlphaFoldDB" id="A0A7K3WDN0"/>
<accession>A0A7K3WDN0</accession>
<name>A0A7K3WDN0_9ACTN</name>
<feature type="domain" description="Coenzyme Q-binding protein COQ10 START" evidence="1">
    <location>
        <begin position="16"/>
        <end position="118"/>
    </location>
</feature>
<dbReference type="SUPFAM" id="SSF55961">
    <property type="entry name" value="Bet v1-like"/>
    <property type="match status" value="2"/>
</dbReference>
<gene>
    <name evidence="2" type="ORF">G1H19_11290</name>
</gene>
<dbReference type="Pfam" id="PF03364">
    <property type="entry name" value="Polyketide_cyc"/>
    <property type="match status" value="1"/>
</dbReference>
<dbReference type="CDD" id="cd08861">
    <property type="entry name" value="OtcD1_ARO-CYC_like"/>
    <property type="match status" value="1"/>
</dbReference>
<keyword evidence="3" id="KW-1185">Reference proteome</keyword>
<comment type="caution">
    <text evidence="2">The sequence shown here is derived from an EMBL/GenBank/DDBJ whole genome shotgun (WGS) entry which is preliminary data.</text>
</comment>
<dbReference type="RefSeq" id="WP_152727822.1">
    <property type="nucleotide sequence ID" value="NZ_JAABOZ010000001.1"/>
</dbReference>
<dbReference type="Gene3D" id="3.30.530.20">
    <property type="match status" value="2"/>
</dbReference>
<evidence type="ECO:0000313" key="3">
    <source>
        <dbReference type="Proteomes" id="UP000470470"/>
    </source>
</evidence>
<dbReference type="InterPro" id="IPR019587">
    <property type="entry name" value="Polyketide_cyclase/dehydratase"/>
</dbReference>
<sequence>MSQALPSRSLVHRRTVTAPASELYGLIADVRRWPVIFEPCVHVRHLEQTARSERFQLWALVNGQISTWVSRRVLDPIALRVDFRQERSSPPVASMEGRWEFHRLPEGRTEIVLRHDFAVLGGDEDLDAITRAVDRNSESELAAVARLAEQPHPIGDLVFGFTDSLDLTTAPDDAYAFLERSDRWPQWLPHVHRVDLREQPGGVQEMEMETVTRDGGRHVTRSIRLCTPPRLIVYKQLVRPRLLLGHSGSWEVGGGTVTARHTVAIDVAALVEALGAGATLQDGQAHLREVLGANSRGTLSVATAVRPGRVGVS</sequence>
<dbReference type="EMBL" id="JAAGWK010000015">
    <property type="protein sequence ID" value="NEL54585.1"/>
    <property type="molecule type" value="Genomic_DNA"/>
</dbReference>
<dbReference type="Proteomes" id="UP000470470">
    <property type="component" value="Unassembled WGS sequence"/>
</dbReference>
<dbReference type="InterPro" id="IPR005031">
    <property type="entry name" value="COQ10_START"/>
</dbReference>
<organism evidence="2 3">
    <name type="scientific">Goekera deserti</name>
    <dbReference type="NCBI Taxonomy" id="2497753"/>
    <lineage>
        <taxon>Bacteria</taxon>
        <taxon>Bacillati</taxon>
        <taxon>Actinomycetota</taxon>
        <taxon>Actinomycetes</taxon>
        <taxon>Geodermatophilales</taxon>
        <taxon>Geodermatophilaceae</taxon>
        <taxon>Goekera</taxon>
    </lineage>
</organism>